<accession>A0ABR8E6F6</accession>
<name>A0ABR8E6F6_9NOSO</name>
<gene>
    <name evidence="1" type="ORF">H6G97_49875</name>
</gene>
<organism evidence="1 2">
    <name type="scientific">Nostoc flagelliforme FACHB-838</name>
    <dbReference type="NCBI Taxonomy" id="2692904"/>
    <lineage>
        <taxon>Bacteria</taxon>
        <taxon>Bacillati</taxon>
        <taxon>Cyanobacteriota</taxon>
        <taxon>Cyanophyceae</taxon>
        <taxon>Nostocales</taxon>
        <taxon>Nostocaceae</taxon>
        <taxon>Nostoc</taxon>
    </lineage>
</organism>
<reference evidence="1 2" key="1">
    <citation type="journal article" date="2020" name="ISME J.">
        <title>Comparative genomics reveals insights into cyanobacterial evolution and habitat adaptation.</title>
        <authorList>
            <person name="Chen M.Y."/>
            <person name="Teng W.K."/>
            <person name="Zhao L."/>
            <person name="Hu C.X."/>
            <person name="Zhou Y.K."/>
            <person name="Han B.P."/>
            <person name="Song L.R."/>
            <person name="Shu W.S."/>
        </authorList>
    </citation>
    <scope>NUCLEOTIDE SEQUENCE [LARGE SCALE GENOMIC DNA]</scope>
    <source>
        <strain evidence="1 2">FACHB-838</strain>
    </source>
</reference>
<comment type="caution">
    <text evidence="1">The sequence shown here is derived from an EMBL/GenBank/DDBJ whole genome shotgun (WGS) entry which is preliminary data.</text>
</comment>
<proteinExistence type="predicted"/>
<sequence length="84" mass="9312">MSAIAQGYLPLHFPINGKSSKTGCSHVYWLRLRLGFPLRIGGAMPTSGCAYAPLFFSRWRAIALIIEHLSPAYEVVHEAEILLV</sequence>
<evidence type="ECO:0000313" key="2">
    <source>
        <dbReference type="Proteomes" id="UP000623440"/>
    </source>
</evidence>
<evidence type="ECO:0000313" key="1">
    <source>
        <dbReference type="EMBL" id="MBD2536900.1"/>
    </source>
</evidence>
<dbReference type="EMBL" id="JACJSI010000590">
    <property type="protein sequence ID" value="MBD2536900.1"/>
    <property type="molecule type" value="Genomic_DNA"/>
</dbReference>
<dbReference type="Proteomes" id="UP000623440">
    <property type="component" value="Unassembled WGS sequence"/>
</dbReference>
<keyword evidence="2" id="KW-1185">Reference proteome</keyword>
<protein>
    <submittedName>
        <fullName evidence="1">Uncharacterized protein</fullName>
    </submittedName>
</protein>